<proteinExistence type="predicted"/>
<gene>
    <name evidence="1" type="ORF">C5167_031736</name>
</gene>
<dbReference type="Proteomes" id="UP000316621">
    <property type="component" value="Chromosome 7"/>
</dbReference>
<evidence type="ECO:0000313" key="1">
    <source>
        <dbReference type="EMBL" id="RZC68410.1"/>
    </source>
</evidence>
<sequence length="69" mass="7770">MKNASMRINVSFIVIYRSKRKCIEESQFLKLLEFICSPLSGLMEAATIALSNGGFAEPTPRGLWSEQFL</sequence>
<keyword evidence="2" id="KW-1185">Reference proteome</keyword>
<dbReference type="EMBL" id="CM010721">
    <property type="protein sequence ID" value="RZC68410.1"/>
    <property type="molecule type" value="Genomic_DNA"/>
</dbReference>
<reference evidence="1 2" key="1">
    <citation type="journal article" date="2018" name="Science">
        <title>The opium poppy genome and morphinan production.</title>
        <authorList>
            <person name="Guo L."/>
            <person name="Winzer T."/>
            <person name="Yang X."/>
            <person name="Li Y."/>
            <person name="Ning Z."/>
            <person name="He Z."/>
            <person name="Teodor R."/>
            <person name="Lu Y."/>
            <person name="Bowser T.A."/>
            <person name="Graham I.A."/>
            <person name="Ye K."/>
        </authorList>
    </citation>
    <scope>NUCLEOTIDE SEQUENCE [LARGE SCALE GENOMIC DNA]</scope>
    <source>
        <strain evidence="2">cv. HN1</strain>
        <tissue evidence="1">Leaves</tissue>
    </source>
</reference>
<dbReference type="AlphaFoldDB" id="A0A4Y7K7S1"/>
<protein>
    <submittedName>
        <fullName evidence="1">Uncharacterized protein</fullName>
    </submittedName>
</protein>
<organism evidence="1 2">
    <name type="scientific">Papaver somniferum</name>
    <name type="common">Opium poppy</name>
    <dbReference type="NCBI Taxonomy" id="3469"/>
    <lineage>
        <taxon>Eukaryota</taxon>
        <taxon>Viridiplantae</taxon>
        <taxon>Streptophyta</taxon>
        <taxon>Embryophyta</taxon>
        <taxon>Tracheophyta</taxon>
        <taxon>Spermatophyta</taxon>
        <taxon>Magnoliopsida</taxon>
        <taxon>Ranunculales</taxon>
        <taxon>Papaveraceae</taxon>
        <taxon>Papaveroideae</taxon>
        <taxon>Papaver</taxon>
    </lineage>
</organism>
<name>A0A4Y7K7S1_PAPSO</name>
<dbReference type="Gramene" id="RZC68410">
    <property type="protein sequence ID" value="RZC68410"/>
    <property type="gene ID" value="C5167_031736"/>
</dbReference>
<accession>A0A4Y7K7S1</accession>
<evidence type="ECO:0000313" key="2">
    <source>
        <dbReference type="Proteomes" id="UP000316621"/>
    </source>
</evidence>